<protein>
    <recommendedName>
        <fullName evidence="1">EF-hand domain-containing protein</fullName>
    </recommendedName>
</protein>
<dbReference type="GO" id="GO:0005509">
    <property type="term" value="F:calcium ion binding"/>
    <property type="evidence" value="ECO:0007669"/>
    <property type="project" value="InterPro"/>
</dbReference>
<sequence>MVEVMRKNHFKADVITDFQEFNQQDFVHQQETMKNIISKMYSIIILTSFNERTVFAVVGKDVNGNYFYAIDKNALGQISVEELKALL</sequence>
<dbReference type="Proteomes" id="UP000051859">
    <property type="component" value="Unassembled WGS sequence"/>
</dbReference>
<name>A0A0R2KV28_9LACO</name>
<comment type="caution">
    <text evidence="2">The sequence shown here is derived from an EMBL/GenBank/DDBJ whole genome shotgun (WGS) entry which is preliminary data.</text>
</comment>
<evidence type="ECO:0000259" key="1">
    <source>
        <dbReference type="PROSITE" id="PS50222"/>
    </source>
</evidence>
<dbReference type="OrthoDB" id="2248114at2"/>
<dbReference type="PATRIC" id="fig|331679.3.peg.546"/>
<dbReference type="AlphaFoldDB" id="A0A0R2KV28"/>
<evidence type="ECO:0000313" key="2">
    <source>
        <dbReference type="EMBL" id="KRN93432.1"/>
    </source>
</evidence>
<dbReference type="PROSITE" id="PS50222">
    <property type="entry name" value="EF_HAND_2"/>
    <property type="match status" value="1"/>
</dbReference>
<evidence type="ECO:0000313" key="3">
    <source>
        <dbReference type="EMBL" id="TLQ04894.1"/>
    </source>
</evidence>
<reference evidence="3 5" key="2">
    <citation type="submission" date="2019-05" db="EMBL/GenBank/DDBJ databases">
        <title>The metagenome of a microbial culture collection derived from dairy environment covers the genomic content of the human microbiome.</title>
        <authorList>
            <person name="Roder T."/>
            <person name="Wuthrich D."/>
            <person name="Sattari Z."/>
            <person name="Von Ah U."/>
            <person name="Bar C."/>
            <person name="Ronchi F."/>
            <person name="Macpherson A.J."/>
            <person name="Ganal-Vonarburg S.C."/>
            <person name="Bruggmann R."/>
            <person name="Vergeres G."/>
        </authorList>
    </citation>
    <scope>NUCLEOTIDE SEQUENCE [LARGE SCALE GENOMIC DNA]</scope>
    <source>
        <strain evidence="3 5">FAM 18815</strain>
    </source>
</reference>
<accession>A0A0R2KV28</accession>
<dbReference type="InterPro" id="IPR002048">
    <property type="entry name" value="EF_hand_dom"/>
</dbReference>
<organism evidence="2 4">
    <name type="scientific">Pediococcus stilesii</name>
    <dbReference type="NCBI Taxonomy" id="331679"/>
    <lineage>
        <taxon>Bacteria</taxon>
        <taxon>Bacillati</taxon>
        <taxon>Bacillota</taxon>
        <taxon>Bacilli</taxon>
        <taxon>Lactobacillales</taxon>
        <taxon>Lactobacillaceae</taxon>
        <taxon>Pediococcus</taxon>
    </lineage>
</organism>
<dbReference type="Proteomes" id="UP000305541">
    <property type="component" value="Unassembled WGS sequence"/>
</dbReference>
<gene>
    <name evidence="3" type="ORF">FEZ51_03000</name>
    <name evidence="2" type="ORF">IV81_GL000539</name>
</gene>
<dbReference type="EMBL" id="JQBX01000015">
    <property type="protein sequence ID" value="KRN93432.1"/>
    <property type="molecule type" value="Genomic_DNA"/>
</dbReference>
<proteinExistence type="predicted"/>
<dbReference type="EMBL" id="VBTH01000004">
    <property type="protein sequence ID" value="TLQ04894.1"/>
    <property type="molecule type" value="Genomic_DNA"/>
</dbReference>
<evidence type="ECO:0000313" key="5">
    <source>
        <dbReference type="Proteomes" id="UP000305541"/>
    </source>
</evidence>
<reference evidence="2 4" key="1">
    <citation type="journal article" date="2015" name="Genome Announc.">
        <title>Expanding the biotechnology potential of lactobacilli through comparative genomics of 213 strains and associated genera.</title>
        <authorList>
            <person name="Sun Z."/>
            <person name="Harris H.M."/>
            <person name="McCann A."/>
            <person name="Guo C."/>
            <person name="Argimon S."/>
            <person name="Zhang W."/>
            <person name="Yang X."/>
            <person name="Jeffery I.B."/>
            <person name="Cooney J.C."/>
            <person name="Kagawa T.F."/>
            <person name="Liu W."/>
            <person name="Song Y."/>
            <person name="Salvetti E."/>
            <person name="Wrobel A."/>
            <person name="Rasinkangas P."/>
            <person name="Parkhill J."/>
            <person name="Rea M.C."/>
            <person name="O'Sullivan O."/>
            <person name="Ritari J."/>
            <person name="Douillard F.P."/>
            <person name="Paul Ross R."/>
            <person name="Yang R."/>
            <person name="Briner A.E."/>
            <person name="Felis G.E."/>
            <person name="de Vos W.M."/>
            <person name="Barrangou R."/>
            <person name="Klaenhammer T.R."/>
            <person name="Caufield P.W."/>
            <person name="Cui Y."/>
            <person name="Zhang H."/>
            <person name="O'Toole P.W."/>
        </authorList>
    </citation>
    <scope>NUCLEOTIDE SEQUENCE [LARGE SCALE GENOMIC DNA]</scope>
    <source>
        <strain evidence="2 4">DSM 18001</strain>
    </source>
</reference>
<evidence type="ECO:0000313" key="4">
    <source>
        <dbReference type="Proteomes" id="UP000051859"/>
    </source>
</evidence>
<feature type="domain" description="EF-hand" evidence="1">
    <location>
        <begin position="58"/>
        <end position="87"/>
    </location>
</feature>
<keyword evidence="4" id="KW-1185">Reference proteome</keyword>
<dbReference type="STRING" id="331679.IV81_GL000539"/>